<keyword evidence="2 3" id="KW-0732">Signal</keyword>
<dbReference type="Gene3D" id="2.60.40.10">
    <property type="entry name" value="Immunoglobulins"/>
    <property type="match status" value="1"/>
</dbReference>
<gene>
    <name evidence="4" type="ORF">TH53_22245</name>
</gene>
<dbReference type="Pfam" id="PF07610">
    <property type="entry name" value="DUF1573"/>
    <property type="match status" value="1"/>
</dbReference>
<dbReference type="InterPro" id="IPR012640">
    <property type="entry name" value="Membr_lipoprot_lipid_attach_CS"/>
</dbReference>
<dbReference type="OrthoDB" id="826619at2"/>
<dbReference type="RefSeq" id="WP_041885746.1">
    <property type="nucleotide sequence ID" value="NZ_CP157278.1"/>
</dbReference>
<reference evidence="4 5" key="1">
    <citation type="submission" date="2015-01" db="EMBL/GenBank/DDBJ databases">
        <title>Draft genome sequence of Pedobacter sp. NL19 isolated from sludge of an effluent treatment pond in an abandoned uranium mine.</title>
        <authorList>
            <person name="Santos T."/>
            <person name="Caetano T."/>
            <person name="Covas C."/>
            <person name="Cruz A."/>
            <person name="Mendo S."/>
        </authorList>
    </citation>
    <scope>NUCLEOTIDE SEQUENCE [LARGE SCALE GENOMIC DNA]</scope>
    <source>
        <strain evidence="4 5">NL19</strain>
    </source>
</reference>
<evidence type="ECO:0000256" key="2">
    <source>
        <dbReference type="ARBA" id="ARBA00022729"/>
    </source>
</evidence>
<sequence>MKKIFLLAFAAASLAACQQTKPTEAAADSVVKTTTATTAVASPDAPVISFEKGMYNFGKIVQGESVHYEFKFTNTGKSPLIITNATATCGCTIPEIPKEPIKPGAEGVIKVVFNSAGKMGMQDKVVTITSNGNPSTTEVHLIGEVKERT</sequence>
<dbReference type="InterPro" id="IPR013783">
    <property type="entry name" value="Ig-like_fold"/>
</dbReference>
<feature type="chain" id="PRO_5002211025" description="Type IV secretion system putative lipoprotein virB7" evidence="3">
    <location>
        <begin position="19"/>
        <end position="149"/>
    </location>
</feature>
<proteinExistence type="predicted"/>
<comment type="caution">
    <text evidence="4">The sequence shown here is derived from an EMBL/GenBank/DDBJ whole genome shotgun (WGS) entry which is preliminary data.</text>
</comment>
<dbReference type="STRING" id="1503925.TH53_22245"/>
<dbReference type="PANTHER" id="PTHR37833">
    <property type="entry name" value="LIPOPROTEIN-RELATED"/>
    <property type="match status" value="1"/>
</dbReference>
<protein>
    <recommendedName>
        <fullName evidence="1">Type IV secretion system putative lipoprotein virB7</fullName>
    </recommendedName>
</protein>
<evidence type="ECO:0000313" key="4">
    <source>
        <dbReference type="EMBL" id="KIO75141.1"/>
    </source>
</evidence>
<accession>A0A0D0GL10</accession>
<organism evidence="4 5">
    <name type="scientific">Pedobacter lusitanus</name>
    <dbReference type="NCBI Taxonomy" id="1503925"/>
    <lineage>
        <taxon>Bacteria</taxon>
        <taxon>Pseudomonadati</taxon>
        <taxon>Bacteroidota</taxon>
        <taxon>Sphingobacteriia</taxon>
        <taxon>Sphingobacteriales</taxon>
        <taxon>Sphingobacteriaceae</taxon>
        <taxon>Pedobacter</taxon>
    </lineage>
</organism>
<evidence type="ECO:0000256" key="1">
    <source>
        <dbReference type="ARBA" id="ARBA00017922"/>
    </source>
</evidence>
<keyword evidence="5" id="KW-1185">Reference proteome</keyword>
<feature type="signal peptide" evidence="3">
    <location>
        <begin position="1"/>
        <end position="18"/>
    </location>
</feature>
<dbReference type="Proteomes" id="UP000032049">
    <property type="component" value="Unassembled WGS sequence"/>
</dbReference>
<dbReference type="PROSITE" id="PS51257">
    <property type="entry name" value="PROKAR_LIPOPROTEIN"/>
    <property type="match status" value="1"/>
</dbReference>
<evidence type="ECO:0000313" key="5">
    <source>
        <dbReference type="Proteomes" id="UP000032049"/>
    </source>
</evidence>
<name>A0A0D0GL10_9SPHI</name>
<dbReference type="EMBL" id="JXRA01000113">
    <property type="protein sequence ID" value="KIO75141.1"/>
    <property type="molecule type" value="Genomic_DNA"/>
</dbReference>
<dbReference type="InterPro" id="IPR011467">
    <property type="entry name" value="DUF1573"/>
</dbReference>
<dbReference type="Pfam" id="PF08139">
    <property type="entry name" value="LPAM_1"/>
    <property type="match status" value="1"/>
</dbReference>
<dbReference type="AlphaFoldDB" id="A0A0D0GL10"/>
<evidence type="ECO:0000256" key="3">
    <source>
        <dbReference type="SAM" id="SignalP"/>
    </source>
</evidence>
<dbReference type="PANTHER" id="PTHR37833:SF1">
    <property type="entry name" value="SIGNAL PEPTIDE PROTEIN"/>
    <property type="match status" value="1"/>
</dbReference>